<dbReference type="OrthoDB" id="72269at2759"/>
<proteinExistence type="predicted"/>
<feature type="transmembrane region" description="Helical" evidence="1">
    <location>
        <begin position="214"/>
        <end position="234"/>
    </location>
</feature>
<feature type="transmembrane region" description="Helical" evidence="1">
    <location>
        <begin position="106"/>
        <end position="131"/>
    </location>
</feature>
<gene>
    <name evidence="3" type="ORF">ARMOST_06821</name>
</gene>
<dbReference type="STRING" id="47428.A0A284R456"/>
<evidence type="ECO:0000313" key="4">
    <source>
        <dbReference type="Proteomes" id="UP000219338"/>
    </source>
</evidence>
<dbReference type="Proteomes" id="UP000219338">
    <property type="component" value="Unassembled WGS sequence"/>
</dbReference>
<feature type="transmembrane region" description="Helical" evidence="1">
    <location>
        <begin position="265"/>
        <end position="284"/>
    </location>
</feature>
<feature type="transmembrane region" description="Helical" evidence="1">
    <location>
        <begin position="151"/>
        <end position="172"/>
    </location>
</feature>
<feature type="transmembrane region" description="Helical" evidence="1">
    <location>
        <begin position="241"/>
        <end position="259"/>
    </location>
</feature>
<evidence type="ECO:0000256" key="2">
    <source>
        <dbReference type="SAM" id="SignalP"/>
    </source>
</evidence>
<reference evidence="4" key="1">
    <citation type="journal article" date="2017" name="Nat. Ecol. Evol.">
        <title>Genome expansion and lineage-specific genetic innovations in the forest pathogenic fungi Armillaria.</title>
        <authorList>
            <person name="Sipos G."/>
            <person name="Prasanna A.N."/>
            <person name="Walter M.C."/>
            <person name="O'Connor E."/>
            <person name="Balint B."/>
            <person name="Krizsan K."/>
            <person name="Kiss B."/>
            <person name="Hess J."/>
            <person name="Varga T."/>
            <person name="Slot J."/>
            <person name="Riley R."/>
            <person name="Boka B."/>
            <person name="Rigling D."/>
            <person name="Barry K."/>
            <person name="Lee J."/>
            <person name="Mihaltcheva S."/>
            <person name="LaButti K."/>
            <person name="Lipzen A."/>
            <person name="Waldron R."/>
            <person name="Moloney N.M."/>
            <person name="Sperisen C."/>
            <person name="Kredics L."/>
            <person name="Vagvoelgyi C."/>
            <person name="Patrignani A."/>
            <person name="Fitzpatrick D."/>
            <person name="Nagy I."/>
            <person name="Doyle S."/>
            <person name="Anderson J.B."/>
            <person name="Grigoriev I.V."/>
            <person name="Gueldener U."/>
            <person name="Muensterkoetter M."/>
            <person name="Nagy L.G."/>
        </authorList>
    </citation>
    <scope>NUCLEOTIDE SEQUENCE [LARGE SCALE GENOMIC DNA]</scope>
    <source>
        <strain evidence="4">C18/9</strain>
    </source>
</reference>
<feature type="transmembrane region" description="Helical" evidence="1">
    <location>
        <begin position="179"/>
        <end position="198"/>
    </location>
</feature>
<keyword evidence="4" id="KW-1185">Reference proteome</keyword>
<feature type="transmembrane region" description="Helical" evidence="1">
    <location>
        <begin position="291"/>
        <end position="316"/>
    </location>
</feature>
<evidence type="ECO:0000313" key="3">
    <source>
        <dbReference type="EMBL" id="SJL03465.1"/>
    </source>
</evidence>
<evidence type="ECO:0000256" key="1">
    <source>
        <dbReference type="SAM" id="Phobius"/>
    </source>
</evidence>
<dbReference type="OMA" id="HISTIWP"/>
<organism evidence="3 4">
    <name type="scientific">Armillaria ostoyae</name>
    <name type="common">Armillaria root rot fungus</name>
    <dbReference type="NCBI Taxonomy" id="47428"/>
    <lineage>
        <taxon>Eukaryota</taxon>
        <taxon>Fungi</taxon>
        <taxon>Dikarya</taxon>
        <taxon>Basidiomycota</taxon>
        <taxon>Agaricomycotina</taxon>
        <taxon>Agaricomycetes</taxon>
        <taxon>Agaricomycetidae</taxon>
        <taxon>Agaricales</taxon>
        <taxon>Marasmiineae</taxon>
        <taxon>Physalacriaceae</taxon>
        <taxon>Armillaria</taxon>
    </lineage>
</organism>
<feature type="transmembrane region" description="Helical" evidence="1">
    <location>
        <begin position="76"/>
        <end position="94"/>
    </location>
</feature>
<keyword evidence="1" id="KW-1133">Transmembrane helix</keyword>
<feature type="signal peptide" evidence="2">
    <location>
        <begin position="1"/>
        <end position="18"/>
    </location>
</feature>
<feature type="chain" id="PRO_5012605756" evidence="2">
    <location>
        <begin position="19"/>
        <end position="334"/>
    </location>
</feature>
<protein>
    <submittedName>
        <fullName evidence="3">Uncharacterized protein</fullName>
    </submittedName>
</protein>
<keyword evidence="1" id="KW-0812">Transmembrane</keyword>
<sequence length="334" mass="36377">MLTKIILPLLLFPALTVLEVTNILPSMKFLGPEIRPTCKPGSPHFIPHTSYDFFDSRLCGLVSVFHVALKPELTPFLVYFIGTLAPVAVLFQSFESARKGRRFATSYSAVLFGILGQLVTFAAVTPFYWVYQILSGNLERQKGGRVTQAQAEAAVFGLFIGWIIPSVAMVAMQDPGITGLWQFAPIIGFIAGSIHLLFRPPTVHSQSGFRTVQAAYIGAFLVASSIHLSALVKFTSLDDALAFFLPASYAIAPTEAVLWHTANLFQWDFAVGVGCCLLGSLWFARSVSQVLGLAAWIVVGSVAVGPGAAFTAIALWREARLSESYHYEEKPKTL</sequence>
<keyword evidence="2" id="KW-0732">Signal</keyword>
<dbReference type="AlphaFoldDB" id="A0A284R456"/>
<name>A0A284R456_ARMOS</name>
<keyword evidence="1" id="KW-0472">Membrane</keyword>
<accession>A0A284R456</accession>
<dbReference type="EMBL" id="FUEG01000004">
    <property type="protein sequence ID" value="SJL03465.1"/>
    <property type="molecule type" value="Genomic_DNA"/>
</dbReference>